<reference evidence="11 12" key="1">
    <citation type="submission" date="2023-05" db="EMBL/GenBank/DDBJ databases">
        <title>A 100% complete, gapless, phased diploid assembly of the Scenedesmus obliquus UTEX 3031 genome.</title>
        <authorList>
            <person name="Biondi T.C."/>
            <person name="Hanschen E.R."/>
            <person name="Kwon T."/>
            <person name="Eng W."/>
            <person name="Kruse C.P.S."/>
            <person name="Koehler S.I."/>
            <person name="Kunde Y."/>
            <person name="Gleasner C.D."/>
            <person name="You Mak K.T."/>
            <person name="Polle J."/>
            <person name="Hovde B.T."/>
            <person name="Starkenburg S.R."/>
        </authorList>
    </citation>
    <scope>NUCLEOTIDE SEQUENCE [LARGE SCALE GENOMIC DNA]</scope>
    <source>
        <strain evidence="11 12">DOE0152z</strain>
    </source>
</reference>
<gene>
    <name evidence="11" type="ORF">OEZ85_001255</name>
</gene>
<evidence type="ECO:0000256" key="10">
    <source>
        <dbReference type="ARBA" id="ARBA00023180"/>
    </source>
</evidence>
<keyword evidence="6" id="KW-0677">Repeat</keyword>
<evidence type="ECO:0000256" key="3">
    <source>
        <dbReference type="ARBA" id="ARBA00022614"/>
    </source>
</evidence>
<protein>
    <recommendedName>
        <fullName evidence="13">Leucine-rich repeat-containing N-terminal plant-type domain-containing protein</fullName>
    </recommendedName>
</protein>
<keyword evidence="12" id="KW-1185">Reference proteome</keyword>
<dbReference type="PANTHER" id="PTHR27000">
    <property type="entry name" value="LEUCINE-RICH REPEAT RECEPTOR-LIKE PROTEIN KINASE FAMILY PROTEIN-RELATED"/>
    <property type="match status" value="1"/>
</dbReference>
<keyword evidence="3" id="KW-0433">Leucine-rich repeat</keyword>
<evidence type="ECO:0000256" key="5">
    <source>
        <dbReference type="ARBA" id="ARBA00022729"/>
    </source>
</evidence>
<comment type="subcellular location">
    <subcellularLocation>
        <location evidence="2">Cytoplasm</location>
        <location evidence="2">Cytoskeleton</location>
        <location evidence="2">Cilium axoneme</location>
    </subcellularLocation>
    <subcellularLocation>
        <location evidence="1">Membrane</location>
        <topology evidence="1">Single-pass membrane protein</topology>
    </subcellularLocation>
</comment>
<keyword evidence="5" id="KW-0732">Signal</keyword>
<sequence>MGEWRAVSINLQLDAKSVLLNDSALAAPGGAVLQLPHVRELQLLCMKSDRPVGPTPSNVQEMLFGLRVVGCGACGSLPAELAGARQLNSLVLSHNKLTGSLPEQLLQLQALLLLDLSHNALSGTLPRQWGSLGALSYLYLNANNLSLDELPCEWGRGMVSLKLADLSGNRRHPKHPAGCTSYVYGASDLHIDASNQCDHGGTHLVANLCLWASLFTLH</sequence>
<keyword evidence="10" id="KW-0325">Glycoprotein</keyword>
<keyword evidence="4" id="KW-0812">Transmembrane</keyword>
<dbReference type="InterPro" id="IPR001611">
    <property type="entry name" value="Leu-rich_rpt"/>
</dbReference>
<proteinExistence type="predicted"/>
<evidence type="ECO:0000256" key="4">
    <source>
        <dbReference type="ARBA" id="ARBA00022692"/>
    </source>
</evidence>
<dbReference type="PRINTS" id="PR00019">
    <property type="entry name" value="LEURICHRPT"/>
</dbReference>
<evidence type="ECO:0000256" key="7">
    <source>
        <dbReference type="ARBA" id="ARBA00022989"/>
    </source>
</evidence>
<keyword evidence="7" id="KW-1133">Transmembrane helix</keyword>
<organism evidence="11 12">
    <name type="scientific">Tetradesmus obliquus</name>
    <name type="common">Green alga</name>
    <name type="synonym">Acutodesmus obliquus</name>
    <dbReference type="NCBI Taxonomy" id="3088"/>
    <lineage>
        <taxon>Eukaryota</taxon>
        <taxon>Viridiplantae</taxon>
        <taxon>Chlorophyta</taxon>
        <taxon>core chlorophytes</taxon>
        <taxon>Chlorophyceae</taxon>
        <taxon>CS clade</taxon>
        <taxon>Sphaeropleales</taxon>
        <taxon>Scenedesmaceae</taxon>
        <taxon>Tetradesmus</taxon>
    </lineage>
</organism>
<evidence type="ECO:0000313" key="12">
    <source>
        <dbReference type="Proteomes" id="UP001244341"/>
    </source>
</evidence>
<dbReference type="Gene3D" id="3.80.10.10">
    <property type="entry name" value="Ribonuclease Inhibitor"/>
    <property type="match status" value="1"/>
</dbReference>
<evidence type="ECO:0000256" key="9">
    <source>
        <dbReference type="ARBA" id="ARBA00023170"/>
    </source>
</evidence>
<evidence type="ECO:0000256" key="8">
    <source>
        <dbReference type="ARBA" id="ARBA00023136"/>
    </source>
</evidence>
<dbReference type="SUPFAM" id="SSF52058">
    <property type="entry name" value="L domain-like"/>
    <property type="match status" value="1"/>
</dbReference>
<evidence type="ECO:0000313" key="11">
    <source>
        <dbReference type="EMBL" id="WIA22869.1"/>
    </source>
</evidence>
<evidence type="ECO:0000256" key="2">
    <source>
        <dbReference type="ARBA" id="ARBA00004430"/>
    </source>
</evidence>
<name>A0ABY8UMU7_TETOB</name>
<dbReference type="InterPro" id="IPR032675">
    <property type="entry name" value="LRR_dom_sf"/>
</dbReference>
<evidence type="ECO:0000256" key="1">
    <source>
        <dbReference type="ARBA" id="ARBA00004167"/>
    </source>
</evidence>
<keyword evidence="8" id="KW-0472">Membrane</keyword>
<keyword evidence="9" id="KW-0675">Receptor</keyword>
<accession>A0ABY8UMU7</accession>
<dbReference type="EMBL" id="CP126222">
    <property type="protein sequence ID" value="WIA22869.1"/>
    <property type="molecule type" value="Genomic_DNA"/>
</dbReference>
<dbReference type="Pfam" id="PF13855">
    <property type="entry name" value="LRR_8"/>
    <property type="match status" value="1"/>
</dbReference>
<evidence type="ECO:0008006" key="13">
    <source>
        <dbReference type="Google" id="ProtNLM"/>
    </source>
</evidence>
<evidence type="ECO:0000256" key="6">
    <source>
        <dbReference type="ARBA" id="ARBA00022737"/>
    </source>
</evidence>
<dbReference type="Proteomes" id="UP001244341">
    <property type="component" value="Chromosome 15b"/>
</dbReference>